<evidence type="ECO:0000313" key="8">
    <source>
        <dbReference type="EMBL" id="CAF0999468.1"/>
    </source>
</evidence>
<name>A0A814GQT5_9BILA</name>
<feature type="coiled-coil region" evidence="7">
    <location>
        <begin position="283"/>
        <end position="317"/>
    </location>
</feature>
<dbReference type="InterPro" id="IPR038844">
    <property type="entry name" value="CFAP157"/>
</dbReference>
<keyword evidence="5" id="KW-0969">Cilium</keyword>
<comment type="similarity">
    <text evidence="2">Belongs to the CFAP157 family.</text>
</comment>
<protein>
    <recommendedName>
        <fullName evidence="3">Cilia- and flagella-associated protein 157</fullName>
    </recommendedName>
</protein>
<comment type="caution">
    <text evidence="8">The sequence shown here is derived from an EMBL/GenBank/DDBJ whole genome shotgun (WGS) entry which is preliminary data.</text>
</comment>
<accession>A0A814GQT5</accession>
<dbReference type="Proteomes" id="UP000663879">
    <property type="component" value="Unassembled WGS sequence"/>
</dbReference>
<dbReference type="AlphaFoldDB" id="A0A814GQT5"/>
<keyword evidence="9" id="KW-1185">Reference proteome</keyword>
<dbReference type="OrthoDB" id="166611at2759"/>
<dbReference type="GO" id="GO:0036064">
    <property type="term" value="C:ciliary basal body"/>
    <property type="evidence" value="ECO:0007669"/>
    <property type="project" value="TreeGrafter"/>
</dbReference>
<evidence type="ECO:0000256" key="2">
    <source>
        <dbReference type="ARBA" id="ARBA00010841"/>
    </source>
</evidence>
<keyword evidence="4 7" id="KW-0175">Coiled coil</keyword>
<keyword evidence="6" id="KW-0966">Cell projection</keyword>
<gene>
    <name evidence="8" type="ORF">OXX778_LOCUS16329</name>
</gene>
<proteinExistence type="inferred from homology"/>
<feature type="coiled-coil region" evidence="7">
    <location>
        <begin position="24"/>
        <end position="244"/>
    </location>
</feature>
<sequence length="397" mass="47063">MSVKSKSNSKKNAKNEPVESFLTIDYYKLQIDELTLKLSKIKEENESLKGVLSKYEDTMKASLNDKKDIIEYLGRELQNKVDEINDLKDRFNYLTTMNKNTRINLETEIKEKERTFEEKIEKLNNENLILSSKLSMVDNFIKEKTLLDKKLNEQMETIENLKKQNEENVYELEKSFLIEKTKLRSEMIEKLNELANEFRNAFHQQMNNTTKKIIKENYSLNLDLKKLAQTADKLLNENQNLKETSLKNRLELEMNEKNMNDLTKKFETSIKTIQIMSEKETLNENLDFIFENYSNEIKKLRQENQDLKQEVTTLQKDLINSEQFYGKDKNVSCECQIDFQTIIKSRNRFVTILKDTADKLIRKLIDEGYDSKRESLKLYVAELAEIVNRVELIKFEK</sequence>
<dbReference type="GO" id="GO:0008017">
    <property type="term" value="F:microtubule binding"/>
    <property type="evidence" value="ECO:0007669"/>
    <property type="project" value="TreeGrafter"/>
</dbReference>
<dbReference type="EMBL" id="CAJNOC010003832">
    <property type="protein sequence ID" value="CAF0999468.1"/>
    <property type="molecule type" value="Genomic_DNA"/>
</dbReference>
<evidence type="ECO:0000313" key="9">
    <source>
        <dbReference type="Proteomes" id="UP000663879"/>
    </source>
</evidence>
<comment type="subcellular location">
    <subcellularLocation>
        <location evidence="1">Cell projection</location>
        <location evidence="1">Cilium</location>
    </subcellularLocation>
</comment>
<dbReference type="PANTHER" id="PTHR31954">
    <property type="entry name" value="CILIA- AND FLAGELLA-ASSOCIATED PROTEIN 157"/>
    <property type="match status" value="1"/>
</dbReference>
<dbReference type="PANTHER" id="PTHR31954:SF1">
    <property type="entry name" value="CILIA- AND FLAGELLA-ASSOCIATED PROTEIN 157"/>
    <property type="match status" value="1"/>
</dbReference>
<reference evidence="8" key="1">
    <citation type="submission" date="2021-02" db="EMBL/GenBank/DDBJ databases">
        <authorList>
            <person name="Nowell W R."/>
        </authorList>
    </citation>
    <scope>NUCLEOTIDE SEQUENCE</scope>
    <source>
        <strain evidence="8">Ploen Becks lab</strain>
    </source>
</reference>
<evidence type="ECO:0000256" key="1">
    <source>
        <dbReference type="ARBA" id="ARBA00004138"/>
    </source>
</evidence>
<evidence type="ECO:0000256" key="5">
    <source>
        <dbReference type="ARBA" id="ARBA00023069"/>
    </source>
</evidence>
<evidence type="ECO:0000256" key="7">
    <source>
        <dbReference type="SAM" id="Coils"/>
    </source>
</evidence>
<organism evidence="8 9">
    <name type="scientific">Brachionus calyciflorus</name>
    <dbReference type="NCBI Taxonomy" id="104777"/>
    <lineage>
        <taxon>Eukaryota</taxon>
        <taxon>Metazoa</taxon>
        <taxon>Spiralia</taxon>
        <taxon>Gnathifera</taxon>
        <taxon>Rotifera</taxon>
        <taxon>Eurotatoria</taxon>
        <taxon>Monogononta</taxon>
        <taxon>Pseudotrocha</taxon>
        <taxon>Ploima</taxon>
        <taxon>Brachionidae</taxon>
        <taxon>Brachionus</taxon>
    </lineage>
</organism>
<evidence type="ECO:0000256" key="4">
    <source>
        <dbReference type="ARBA" id="ARBA00023054"/>
    </source>
</evidence>
<evidence type="ECO:0000256" key="6">
    <source>
        <dbReference type="ARBA" id="ARBA00023273"/>
    </source>
</evidence>
<evidence type="ECO:0000256" key="3">
    <source>
        <dbReference type="ARBA" id="ARBA00014087"/>
    </source>
</evidence>